<comment type="similarity">
    <text evidence="1">Belongs to the AATF family.</text>
</comment>
<proteinExistence type="inferred from homology"/>
<dbReference type="GO" id="GO:0006357">
    <property type="term" value="P:regulation of transcription by RNA polymerase II"/>
    <property type="evidence" value="ECO:0007669"/>
    <property type="project" value="TreeGrafter"/>
</dbReference>
<feature type="domain" description="AATF leucine zipper-containing" evidence="4">
    <location>
        <begin position="150"/>
        <end position="299"/>
    </location>
</feature>
<reference evidence="5" key="1">
    <citation type="submission" date="2022-01" db="EMBL/GenBank/DDBJ databases">
        <authorList>
            <person name="King R."/>
        </authorList>
    </citation>
    <scope>NUCLEOTIDE SEQUENCE</scope>
</reference>
<dbReference type="EMBL" id="OV651834">
    <property type="protein sequence ID" value="CAH1107648.1"/>
    <property type="molecule type" value="Genomic_DNA"/>
</dbReference>
<feature type="region of interest" description="Disordered" evidence="2">
    <location>
        <begin position="68"/>
        <end position="141"/>
    </location>
</feature>
<dbReference type="InterPro" id="IPR012617">
    <property type="entry name" value="AATF_C"/>
</dbReference>
<evidence type="ECO:0000313" key="5">
    <source>
        <dbReference type="EMBL" id="CAH1107648.1"/>
    </source>
</evidence>
<name>A0A9P0CW79_9CUCU</name>
<dbReference type="AlphaFoldDB" id="A0A9P0CW79"/>
<organism evidence="5 6">
    <name type="scientific">Psylliodes chrysocephalus</name>
    <dbReference type="NCBI Taxonomy" id="3402493"/>
    <lineage>
        <taxon>Eukaryota</taxon>
        <taxon>Metazoa</taxon>
        <taxon>Ecdysozoa</taxon>
        <taxon>Arthropoda</taxon>
        <taxon>Hexapoda</taxon>
        <taxon>Insecta</taxon>
        <taxon>Pterygota</taxon>
        <taxon>Neoptera</taxon>
        <taxon>Endopterygota</taxon>
        <taxon>Coleoptera</taxon>
        <taxon>Polyphaga</taxon>
        <taxon>Cucujiformia</taxon>
        <taxon>Chrysomeloidea</taxon>
        <taxon>Chrysomelidae</taxon>
        <taxon>Galerucinae</taxon>
        <taxon>Alticini</taxon>
        <taxon>Psylliodes</taxon>
    </lineage>
</organism>
<dbReference type="OrthoDB" id="5783963at2759"/>
<evidence type="ECO:0008006" key="7">
    <source>
        <dbReference type="Google" id="ProtNLM"/>
    </source>
</evidence>
<evidence type="ECO:0000256" key="2">
    <source>
        <dbReference type="SAM" id="MobiDB-lite"/>
    </source>
</evidence>
<gene>
    <name evidence="5" type="ORF">PSYICH_LOCUS8299</name>
</gene>
<dbReference type="PANTHER" id="PTHR15565">
    <property type="entry name" value="AATF PROTEIN APOPTOSIS ANTAGONIZING TRANSCRIPTION FACTOR"/>
    <property type="match status" value="1"/>
</dbReference>
<dbReference type="Proteomes" id="UP001153636">
    <property type="component" value="Chromosome 22"/>
</dbReference>
<dbReference type="PANTHER" id="PTHR15565:SF0">
    <property type="entry name" value="PROTEIN AATF"/>
    <property type="match status" value="1"/>
</dbReference>
<dbReference type="InterPro" id="IPR025160">
    <property type="entry name" value="AATF"/>
</dbReference>
<dbReference type="InterPro" id="IPR039223">
    <property type="entry name" value="AATF/Bfr2"/>
</dbReference>
<evidence type="ECO:0000259" key="3">
    <source>
        <dbReference type="Pfam" id="PF08164"/>
    </source>
</evidence>
<protein>
    <recommendedName>
        <fullName evidence="7">Protein AATF</fullName>
    </recommendedName>
</protein>
<dbReference type="Pfam" id="PF13339">
    <property type="entry name" value="AATF-Che1"/>
    <property type="match status" value="1"/>
</dbReference>
<dbReference type="GO" id="GO:0005730">
    <property type="term" value="C:nucleolus"/>
    <property type="evidence" value="ECO:0007669"/>
    <property type="project" value="TreeGrafter"/>
</dbReference>
<keyword evidence="6" id="KW-1185">Reference proteome</keyword>
<feature type="compositionally biased region" description="Acidic residues" evidence="2">
    <location>
        <begin position="85"/>
        <end position="134"/>
    </location>
</feature>
<feature type="domain" description="Apoptosis-antagonizing transcription factor C-terminal" evidence="3">
    <location>
        <begin position="364"/>
        <end position="446"/>
    </location>
</feature>
<evidence type="ECO:0000256" key="1">
    <source>
        <dbReference type="ARBA" id="ARBA00008966"/>
    </source>
</evidence>
<evidence type="ECO:0000313" key="6">
    <source>
        <dbReference type="Proteomes" id="UP001153636"/>
    </source>
</evidence>
<dbReference type="Pfam" id="PF08164">
    <property type="entry name" value="TRAUB"/>
    <property type="match status" value="1"/>
</dbReference>
<accession>A0A9P0CW79</accession>
<evidence type="ECO:0000259" key="4">
    <source>
        <dbReference type="Pfam" id="PF13339"/>
    </source>
</evidence>
<sequence length="454" mass="52879">MKKENLADKIASILNTTPSNFDPEDDNNPDNTKAIVNYENVEENDEHVPFQSQIRKQNIDLLADIDERYVGKKGSRKNLNSQEETTSDESSIENDQENATDNENQEESSEEESFSTEDDSKESDSYLEDTDEEKEQINFKTLNDDVSQQVKKGRSVKNQMTIWESLLEIRIQMQKCLTAANKMPQLENYKEIKNESGQEFSNSVQQTKNSITSVLDKFLFLQNLLWKQCPEVKKLGEKIDDDNEEIPSDTDEELIVEEETEEGPLKKKMKLIDYEKDIQEKHDSFKEYRNSVIQKWHDKTRLPSMKNNTSHSIINHIEHTLTDKSKLIKRTQLKKTDYTIIGEKSLESNEQEYNSEIFDDNDFYHQLLRELIEVKSADLTDPVQLGRQWIQLQNLRSKMKRKIDTRATKGRKIRYAVHTKLVNFMAPIDNNLLTDEAKTELFGSLFGKKQTLVS</sequence>